<feature type="domain" description="PPM-type phosphatase" evidence="2">
    <location>
        <begin position="86"/>
        <end position="112"/>
    </location>
</feature>
<evidence type="ECO:0000313" key="3">
    <source>
        <dbReference type="EMBL" id="HJB58747.1"/>
    </source>
</evidence>
<dbReference type="InterPro" id="IPR036457">
    <property type="entry name" value="PPM-type-like_dom_sf"/>
</dbReference>
<gene>
    <name evidence="3" type="ORF">H9771_03655</name>
</gene>
<dbReference type="InterPro" id="IPR001932">
    <property type="entry name" value="PPM-type_phosphatase-like_dom"/>
</dbReference>
<name>A0A9D2ME32_9FIRM</name>
<evidence type="ECO:0000313" key="4">
    <source>
        <dbReference type="Proteomes" id="UP000824211"/>
    </source>
</evidence>
<dbReference type="InterPro" id="IPR052016">
    <property type="entry name" value="Bact_Sigma-Reg"/>
</dbReference>
<organism evidence="3 4">
    <name type="scientific">Candidatus Faecalibacterium faecipullorum</name>
    <dbReference type="NCBI Taxonomy" id="2838578"/>
    <lineage>
        <taxon>Bacteria</taxon>
        <taxon>Bacillati</taxon>
        <taxon>Bacillota</taxon>
        <taxon>Clostridia</taxon>
        <taxon>Eubacteriales</taxon>
        <taxon>Oscillospiraceae</taxon>
        <taxon>Faecalibacterium</taxon>
    </lineage>
</organism>
<evidence type="ECO:0000259" key="2">
    <source>
        <dbReference type="Pfam" id="PF07228"/>
    </source>
</evidence>
<reference evidence="3" key="1">
    <citation type="journal article" date="2021" name="PeerJ">
        <title>Extensive microbial diversity within the chicken gut microbiome revealed by metagenomics and culture.</title>
        <authorList>
            <person name="Gilroy R."/>
            <person name="Ravi A."/>
            <person name="Getino M."/>
            <person name="Pursley I."/>
            <person name="Horton D.L."/>
            <person name="Alikhan N.F."/>
            <person name="Baker D."/>
            <person name="Gharbi K."/>
            <person name="Hall N."/>
            <person name="Watson M."/>
            <person name="Adriaenssens E.M."/>
            <person name="Foster-Nyarko E."/>
            <person name="Jarju S."/>
            <person name="Secka A."/>
            <person name="Antonio M."/>
            <person name="Oren A."/>
            <person name="Chaudhuri R.R."/>
            <person name="La Ragione R."/>
            <person name="Hildebrand F."/>
            <person name="Pallen M.J."/>
        </authorList>
    </citation>
    <scope>NUCLEOTIDE SEQUENCE</scope>
    <source>
        <strain evidence="3">ChiHjej9B8-13557</strain>
    </source>
</reference>
<reference evidence="3" key="2">
    <citation type="submission" date="2021-04" db="EMBL/GenBank/DDBJ databases">
        <authorList>
            <person name="Gilroy R."/>
        </authorList>
    </citation>
    <scope>NUCLEOTIDE SEQUENCE</scope>
    <source>
        <strain evidence="3">ChiHjej9B8-13557</strain>
    </source>
</reference>
<comment type="caution">
    <text evidence="3">The sequence shown here is derived from an EMBL/GenBank/DDBJ whole genome shotgun (WGS) entry which is preliminary data.</text>
</comment>
<accession>A0A9D2ME32</accession>
<proteinExistence type="predicted"/>
<evidence type="ECO:0000256" key="1">
    <source>
        <dbReference type="ARBA" id="ARBA00022801"/>
    </source>
</evidence>
<keyword evidence="1" id="KW-0378">Hydrolase</keyword>
<dbReference type="Gene3D" id="3.60.40.10">
    <property type="entry name" value="PPM-type phosphatase domain"/>
    <property type="match status" value="1"/>
</dbReference>
<sequence>QYMLSSILTTAALQVDLNLYIDDLTRITAEKERIGAELNVAAKIQSDMLPCIFPAFPDYPEFDIYAAMTPAKEVGGDFYDFFLVDNDHLALVMADVSGKGVPAALFMMISKTCWL</sequence>
<dbReference type="GO" id="GO:0016791">
    <property type="term" value="F:phosphatase activity"/>
    <property type="evidence" value="ECO:0007669"/>
    <property type="project" value="TreeGrafter"/>
</dbReference>
<feature type="non-terminal residue" evidence="3">
    <location>
        <position position="1"/>
    </location>
</feature>
<dbReference type="Pfam" id="PF07228">
    <property type="entry name" value="SpoIIE"/>
    <property type="match status" value="1"/>
</dbReference>
<dbReference type="PANTHER" id="PTHR43156:SF2">
    <property type="entry name" value="STAGE II SPORULATION PROTEIN E"/>
    <property type="match status" value="1"/>
</dbReference>
<dbReference type="AlphaFoldDB" id="A0A9D2ME32"/>
<dbReference type="Proteomes" id="UP000824211">
    <property type="component" value="Unassembled WGS sequence"/>
</dbReference>
<dbReference type="EMBL" id="DWXX01000067">
    <property type="protein sequence ID" value="HJB58747.1"/>
    <property type="molecule type" value="Genomic_DNA"/>
</dbReference>
<protein>
    <submittedName>
        <fullName evidence="3">SpoIIE family protein phosphatase</fullName>
    </submittedName>
</protein>
<dbReference type="PANTHER" id="PTHR43156">
    <property type="entry name" value="STAGE II SPORULATION PROTEIN E-RELATED"/>
    <property type="match status" value="1"/>
</dbReference>